<sequence>MLNRLPLTGLLAIVLTILGETVWILHIHLKAIKSQDDPIPLPSDLYIVIVVLVKSTYECVDRDLRTVCPFLPKTPPSTPSARAPGTSNTRTNTGTGTDLRLEEYNTTPPLIIIFTAWKSGRYILVCLSFATAALEFWALFLGTLQVSASSYGSRT</sequence>
<keyword evidence="2" id="KW-1133">Transmembrane helix</keyword>
<feature type="transmembrane region" description="Helical" evidence="2">
    <location>
        <begin position="6"/>
        <end position="25"/>
    </location>
</feature>
<protein>
    <submittedName>
        <fullName evidence="3">Uncharacterized protein</fullName>
    </submittedName>
</protein>
<dbReference type="Proteomes" id="UP001303222">
    <property type="component" value="Unassembled WGS sequence"/>
</dbReference>
<evidence type="ECO:0000256" key="1">
    <source>
        <dbReference type="SAM" id="MobiDB-lite"/>
    </source>
</evidence>
<proteinExistence type="predicted"/>
<gene>
    <name evidence="3" type="ORF">QBC32DRAFT_141773</name>
</gene>
<name>A0AAN6SA13_9PEZI</name>
<dbReference type="EMBL" id="MU859689">
    <property type="protein sequence ID" value="KAK3946577.1"/>
    <property type="molecule type" value="Genomic_DNA"/>
</dbReference>
<accession>A0AAN6SA13</accession>
<evidence type="ECO:0000313" key="3">
    <source>
        <dbReference type="EMBL" id="KAK3946577.1"/>
    </source>
</evidence>
<feature type="transmembrane region" description="Helical" evidence="2">
    <location>
        <begin position="122"/>
        <end position="144"/>
    </location>
</feature>
<reference evidence="3" key="2">
    <citation type="submission" date="2023-06" db="EMBL/GenBank/DDBJ databases">
        <authorList>
            <consortium name="Lawrence Berkeley National Laboratory"/>
            <person name="Mondo S.J."/>
            <person name="Hensen N."/>
            <person name="Bonometti L."/>
            <person name="Westerberg I."/>
            <person name="Brannstrom I.O."/>
            <person name="Guillou S."/>
            <person name="Cros-Aarteil S."/>
            <person name="Calhoun S."/>
            <person name="Haridas S."/>
            <person name="Kuo A."/>
            <person name="Pangilinan J."/>
            <person name="Riley R."/>
            <person name="Labutti K."/>
            <person name="Andreopoulos B."/>
            <person name="Lipzen A."/>
            <person name="Chen C."/>
            <person name="Yanf M."/>
            <person name="Daum C."/>
            <person name="Ng V."/>
            <person name="Clum A."/>
            <person name="Steindorff A."/>
            <person name="Ohm R."/>
            <person name="Martin F."/>
            <person name="Silar P."/>
            <person name="Natvig D."/>
            <person name="Lalanne C."/>
            <person name="Gautier V."/>
            <person name="Ament-Velasquez S.L."/>
            <person name="Kruys A."/>
            <person name="Hutchinson M.I."/>
            <person name="Powell A.J."/>
            <person name="Barry K."/>
            <person name="Miller A.N."/>
            <person name="Grigoriev I.V."/>
            <person name="Debuchy R."/>
            <person name="Gladieux P."/>
            <person name="Thoren M.H."/>
            <person name="Johannesson H."/>
        </authorList>
    </citation>
    <scope>NUCLEOTIDE SEQUENCE</scope>
    <source>
        <strain evidence="3">CBS 626.80</strain>
    </source>
</reference>
<comment type="caution">
    <text evidence="3">The sequence shown here is derived from an EMBL/GenBank/DDBJ whole genome shotgun (WGS) entry which is preliminary data.</text>
</comment>
<evidence type="ECO:0000256" key="2">
    <source>
        <dbReference type="SAM" id="Phobius"/>
    </source>
</evidence>
<reference evidence="3" key="1">
    <citation type="journal article" date="2023" name="Mol. Phylogenet. Evol.">
        <title>Genome-scale phylogeny and comparative genomics of the fungal order Sordariales.</title>
        <authorList>
            <person name="Hensen N."/>
            <person name="Bonometti L."/>
            <person name="Westerberg I."/>
            <person name="Brannstrom I.O."/>
            <person name="Guillou S."/>
            <person name="Cros-Aarteil S."/>
            <person name="Calhoun S."/>
            <person name="Haridas S."/>
            <person name="Kuo A."/>
            <person name="Mondo S."/>
            <person name="Pangilinan J."/>
            <person name="Riley R."/>
            <person name="LaButti K."/>
            <person name="Andreopoulos B."/>
            <person name="Lipzen A."/>
            <person name="Chen C."/>
            <person name="Yan M."/>
            <person name="Daum C."/>
            <person name="Ng V."/>
            <person name="Clum A."/>
            <person name="Steindorff A."/>
            <person name="Ohm R.A."/>
            <person name="Martin F."/>
            <person name="Silar P."/>
            <person name="Natvig D.O."/>
            <person name="Lalanne C."/>
            <person name="Gautier V."/>
            <person name="Ament-Velasquez S.L."/>
            <person name="Kruys A."/>
            <person name="Hutchinson M.I."/>
            <person name="Powell A.J."/>
            <person name="Barry K."/>
            <person name="Miller A.N."/>
            <person name="Grigoriev I.V."/>
            <person name="Debuchy R."/>
            <person name="Gladieux P."/>
            <person name="Hiltunen Thoren M."/>
            <person name="Johannesson H."/>
        </authorList>
    </citation>
    <scope>NUCLEOTIDE SEQUENCE</scope>
    <source>
        <strain evidence="3">CBS 626.80</strain>
    </source>
</reference>
<feature type="compositionally biased region" description="Low complexity" evidence="1">
    <location>
        <begin position="85"/>
        <end position="97"/>
    </location>
</feature>
<organism evidence="3 4">
    <name type="scientific">Pseudoneurospora amorphoporcata</name>
    <dbReference type="NCBI Taxonomy" id="241081"/>
    <lineage>
        <taxon>Eukaryota</taxon>
        <taxon>Fungi</taxon>
        <taxon>Dikarya</taxon>
        <taxon>Ascomycota</taxon>
        <taxon>Pezizomycotina</taxon>
        <taxon>Sordariomycetes</taxon>
        <taxon>Sordariomycetidae</taxon>
        <taxon>Sordariales</taxon>
        <taxon>Sordariaceae</taxon>
        <taxon>Pseudoneurospora</taxon>
    </lineage>
</organism>
<evidence type="ECO:0000313" key="4">
    <source>
        <dbReference type="Proteomes" id="UP001303222"/>
    </source>
</evidence>
<feature type="region of interest" description="Disordered" evidence="1">
    <location>
        <begin position="75"/>
        <end position="99"/>
    </location>
</feature>
<keyword evidence="4" id="KW-1185">Reference proteome</keyword>
<dbReference type="AlphaFoldDB" id="A0AAN6SA13"/>
<keyword evidence="2" id="KW-0472">Membrane</keyword>
<keyword evidence="2" id="KW-0812">Transmembrane</keyword>